<evidence type="ECO:0000313" key="4">
    <source>
        <dbReference type="Proteomes" id="UP000193689"/>
    </source>
</evidence>
<gene>
    <name evidence="3" type="ORF">BCR38DRAFT_459315</name>
</gene>
<dbReference type="GO" id="GO:0016787">
    <property type="term" value="F:hydrolase activity"/>
    <property type="evidence" value="ECO:0007669"/>
    <property type="project" value="UniProtKB-KW"/>
</dbReference>
<evidence type="ECO:0000259" key="2">
    <source>
        <dbReference type="Pfam" id="PF07859"/>
    </source>
</evidence>
<evidence type="ECO:0000256" key="1">
    <source>
        <dbReference type="ARBA" id="ARBA00022801"/>
    </source>
</evidence>
<dbReference type="InParanoid" id="A0A1Y2DQ97"/>
<evidence type="ECO:0000313" key="3">
    <source>
        <dbReference type="EMBL" id="ORY61430.1"/>
    </source>
</evidence>
<keyword evidence="4" id="KW-1185">Reference proteome</keyword>
<dbReference type="PANTHER" id="PTHR48081:SF8">
    <property type="entry name" value="ALPHA_BETA HYDROLASE FOLD-3 DOMAIN-CONTAINING PROTEIN-RELATED"/>
    <property type="match status" value="1"/>
</dbReference>
<sequence length="382" mass="43299">MASTTDSYVLPYPSYFTRAKNGLLISALKTVITPLGWIDEANQYFWPPEIRPDIVKTYEPRSYLPVRLFFPHSYDQTSNQTLPLVYSIHGGGFVLGAPRDSDEWNRRFADMHNVMVVALNYTKAPFWATFPNQGLDLEALIHAVYDDESLPIDKNRIAITGFSAGGNLALSVCQLPSIRDRIKPSAVIPIYPPVDMSINVERLARRYYKPELGEGPRAAKTDTLASMASLFDWSYIPYGQDLRDPLLSPVFATRAALPPYVYVVAAELDQLAHEAWRLAFQLSGRPEPTPDNKVGQEKPAKEQGHLILDDERFAFQHTDDRGSVQWLLVPDQIHGFDHMRERMQGSQGFQDALLKTVQYQQILGEWLRDVVWKDERVVGTSS</sequence>
<feature type="domain" description="Alpha/beta hydrolase fold-3" evidence="2">
    <location>
        <begin position="87"/>
        <end position="283"/>
    </location>
</feature>
<dbReference type="SUPFAM" id="SSF53474">
    <property type="entry name" value="alpha/beta-Hydrolases"/>
    <property type="match status" value="1"/>
</dbReference>
<dbReference type="InterPro" id="IPR029058">
    <property type="entry name" value="AB_hydrolase_fold"/>
</dbReference>
<reference evidence="3 4" key="1">
    <citation type="submission" date="2016-07" db="EMBL/GenBank/DDBJ databases">
        <title>Pervasive Adenine N6-methylation of Active Genes in Fungi.</title>
        <authorList>
            <consortium name="DOE Joint Genome Institute"/>
            <person name="Mondo S.J."/>
            <person name="Dannebaum R.O."/>
            <person name="Kuo R.C."/>
            <person name="Labutti K."/>
            <person name="Haridas S."/>
            <person name="Kuo A."/>
            <person name="Salamov A."/>
            <person name="Ahrendt S.R."/>
            <person name="Lipzen A."/>
            <person name="Sullivan W."/>
            <person name="Andreopoulos W.B."/>
            <person name="Clum A."/>
            <person name="Lindquist E."/>
            <person name="Daum C."/>
            <person name="Ramamoorthy G.K."/>
            <person name="Gryganskyi A."/>
            <person name="Culley D."/>
            <person name="Magnuson J.K."/>
            <person name="James T.Y."/>
            <person name="O'Malley M.A."/>
            <person name="Stajich J.E."/>
            <person name="Spatafora J.W."/>
            <person name="Visel A."/>
            <person name="Grigoriev I.V."/>
        </authorList>
    </citation>
    <scope>NUCLEOTIDE SEQUENCE [LARGE SCALE GENOMIC DNA]</scope>
    <source>
        <strain evidence="3 4">CBS 129021</strain>
    </source>
</reference>
<dbReference type="Proteomes" id="UP000193689">
    <property type="component" value="Unassembled WGS sequence"/>
</dbReference>
<dbReference type="RefSeq" id="XP_040713507.1">
    <property type="nucleotide sequence ID" value="XM_040862269.1"/>
</dbReference>
<proteinExistence type="predicted"/>
<dbReference type="Pfam" id="PF07859">
    <property type="entry name" value="Abhydrolase_3"/>
    <property type="match status" value="1"/>
</dbReference>
<comment type="caution">
    <text evidence="3">The sequence shown here is derived from an EMBL/GenBank/DDBJ whole genome shotgun (WGS) entry which is preliminary data.</text>
</comment>
<dbReference type="Gene3D" id="3.40.50.1820">
    <property type="entry name" value="alpha/beta hydrolase"/>
    <property type="match status" value="1"/>
</dbReference>
<dbReference type="PANTHER" id="PTHR48081">
    <property type="entry name" value="AB HYDROLASE SUPERFAMILY PROTEIN C4A8.06C"/>
    <property type="match status" value="1"/>
</dbReference>
<dbReference type="InterPro" id="IPR013094">
    <property type="entry name" value="AB_hydrolase_3"/>
</dbReference>
<dbReference type="AlphaFoldDB" id="A0A1Y2DQ97"/>
<accession>A0A1Y2DQ97</accession>
<dbReference type="OrthoDB" id="408631at2759"/>
<dbReference type="EMBL" id="MCFJ01000010">
    <property type="protein sequence ID" value="ORY61430.1"/>
    <property type="molecule type" value="Genomic_DNA"/>
</dbReference>
<dbReference type="GeneID" id="63778481"/>
<keyword evidence="1 3" id="KW-0378">Hydrolase</keyword>
<protein>
    <submittedName>
        <fullName evidence="3">Alpha/beta hydrolase fold protein</fullName>
    </submittedName>
</protein>
<name>A0A1Y2DQ97_9PEZI</name>
<dbReference type="STRING" id="1141098.A0A1Y2DQ97"/>
<dbReference type="InterPro" id="IPR050300">
    <property type="entry name" value="GDXG_lipolytic_enzyme"/>
</dbReference>
<organism evidence="3 4">
    <name type="scientific">Pseudomassariella vexata</name>
    <dbReference type="NCBI Taxonomy" id="1141098"/>
    <lineage>
        <taxon>Eukaryota</taxon>
        <taxon>Fungi</taxon>
        <taxon>Dikarya</taxon>
        <taxon>Ascomycota</taxon>
        <taxon>Pezizomycotina</taxon>
        <taxon>Sordariomycetes</taxon>
        <taxon>Xylariomycetidae</taxon>
        <taxon>Amphisphaeriales</taxon>
        <taxon>Pseudomassariaceae</taxon>
        <taxon>Pseudomassariella</taxon>
    </lineage>
</organism>